<comment type="catalytic activity">
    <reaction evidence="11">
        <text>3-methyl-2-oxobutanoate + acetyl-CoA + H2O = (2S)-2-isopropylmalate + CoA + H(+)</text>
        <dbReference type="Rhea" id="RHEA:21524"/>
        <dbReference type="ChEBI" id="CHEBI:1178"/>
        <dbReference type="ChEBI" id="CHEBI:11851"/>
        <dbReference type="ChEBI" id="CHEBI:15377"/>
        <dbReference type="ChEBI" id="CHEBI:15378"/>
        <dbReference type="ChEBI" id="CHEBI:57287"/>
        <dbReference type="ChEBI" id="CHEBI:57288"/>
        <dbReference type="EC" id="2.3.3.13"/>
    </reaction>
</comment>
<feature type="binding site" evidence="11">
    <location>
        <position position="14"/>
    </location>
    <ligand>
        <name>Mn(2+)</name>
        <dbReference type="ChEBI" id="CHEBI:29035"/>
    </ligand>
</feature>
<evidence type="ECO:0000256" key="3">
    <source>
        <dbReference type="ARBA" id="ARBA00012973"/>
    </source>
</evidence>
<feature type="domain" description="Pyruvate carboxyltransferase" evidence="12">
    <location>
        <begin position="5"/>
        <end position="267"/>
    </location>
</feature>
<dbReference type="InterPro" id="IPR005671">
    <property type="entry name" value="LeuA_bact_synth"/>
</dbReference>
<evidence type="ECO:0000259" key="12">
    <source>
        <dbReference type="PROSITE" id="PS50991"/>
    </source>
</evidence>
<evidence type="ECO:0000256" key="8">
    <source>
        <dbReference type="ARBA" id="ARBA00022723"/>
    </source>
</evidence>
<keyword evidence="11" id="KW-0963">Cytoplasm</keyword>
<protein>
    <recommendedName>
        <fullName evidence="4 11">2-isopropylmalate synthase</fullName>
        <ecNumber evidence="3 11">2.3.3.13</ecNumber>
    </recommendedName>
    <alternativeName>
        <fullName evidence="11">Alpha-IPM synthase</fullName>
    </alternativeName>
    <alternativeName>
        <fullName evidence="11">Alpha-isopropylmalate synthase</fullName>
    </alternativeName>
</protein>
<accession>A0A2N3G6Z2</accession>
<comment type="similarity">
    <text evidence="2 11">Belongs to the alpha-IPM synthase/homocitrate synthase family. LeuA type 1 subfamily.</text>
</comment>
<dbReference type="GO" id="GO:0030145">
    <property type="term" value="F:manganese ion binding"/>
    <property type="evidence" value="ECO:0007669"/>
    <property type="project" value="UniProtKB-UniRule"/>
</dbReference>
<dbReference type="Gene3D" id="3.20.20.70">
    <property type="entry name" value="Aldolase class I"/>
    <property type="match status" value="1"/>
</dbReference>
<comment type="pathway">
    <text evidence="1 11">Amino-acid biosynthesis; L-leucine biosynthesis; L-leucine from 3-methyl-2-oxobutanoate: step 1/4.</text>
</comment>
<dbReference type="Pfam" id="PF22617">
    <property type="entry name" value="HCS_D2"/>
    <property type="match status" value="1"/>
</dbReference>
<evidence type="ECO:0000256" key="2">
    <source>
        <dbReference type="ARBA" id="ARBA00009396"/>
    </source>
</evidence>
<evidence type="ECO:0000256" key="4">
    <source>
        <dbReference type="ARBA" id="ARBA00018198"/>
    </source>
</evidence>
<dbReference type="InterPro" id="IPR013709">
    <property type="entry name" value="2-isopropylmalate_synth_dimer"/>
</dbReference>
<gene>
    <name evidence="11" type="primary">leuA</name>
    <name evidence="13" type="ORF">CVT63_02520</name>
</gene>
<dbReference type="PROSITE" id="PS50991">
    <property type="entry name" value="PYR_CT"/>
    <property type="match status" value="1"/>
</dbReference>
<proteinExistence type="inferred from homology"/>
<evidence type="ECO:0000256" key="6">
    <source>
        <dbReference type="ARBA" id="ARBA00022605"/>
    </source>
</evidence>
<dbReference type="SUPFAM" id="SSF110921">
    <property type="entry name" value="2-isopropylmalate synthase LeuA, allosteric (dimerisation) domain"/>
    <property type="match status" value="1"/>
</dbReference>
<dbReference type="GO" id="GO:0003852">
    <property type="term" value="F:2-isopropylmalate synthase activity"/>
    <property type="evidence" value="ECO:0007669"/>
    <property type="project" value="UniProtKB-UniRule"/>
</dbReference>
<keyword evidence="6 11" id="KW-0028">Amino-acid biosynthesis</keyword>
<dbReference type="Proteomes" id="UP000233654">
    <property type="component" value="Unassembled WGS sequence"/>
</dbReference>
<evidence type="ECO:0000313" key="13">
    <source>
        <dbReference type="EMBL" id="PKQ28495.1"/>
    </source>
</evidence>
<reference evidence="13 14" key="1">
    <citation type="journal article" date="2017" name="ISME J.">
        <title>Potential for microbial H2 and metal transformations associated with novel bacteria and archaea in deep terrestrial subsurface sediments.</title>
        <authorList>
            <person name="Hernsdorf A.W."/>
            <person name="Amano Y."/>
            <person name="Miyakawa K."/>
            <person name="Ise K."/>
            <person name="Suzuki Y."/>
            <person name="Anantharaman K."/>
            <person name="Probst A."/>
            <person name="Burstein D."/>
            <person name="Thomas B.C."/>
            <person name="Banfield J.F."/>
        </authorList>
    </citation>
    <scope>NUCLEOTIDE SEQUENCE [LARGE SCALE GENOMIC DNA]</scope>
    <source>
        <strain evidence="13">HGW-Actinobacteria-3</strain>
    </source>
</reference>
<name>A0A2N3G6Z2_9ACTN</name>
<dbReference type="InterPro" id="IPR013785">
    <property type="entry name" value="Aldolase_TIM"/>
</dbReference>
<feature type="binding site" evidence="11">
    <location>
        <position position="238"/>
    </location>
    <ligand>
        <name>Mn(2+)</name>
        <dbReference type="ChEBI" id="CHEBI:29035"/>
    </ligand>
</feature>
<dbReference type="FunFam" id="3.20.20.70:FF:000010">
    <property type="entry name" value="2-isopropylmalate synthase"/>
    <property type="match status" value="1"/>
</dbReference>
<dbReference type="AlphaFoldDB" id="A0A2N3G6Z2"/>
<organism evidence="13 14">
    <name type="scientific">Candidatus Anoxymicrobium japonicum</name>
    <dbReference type="NCBI Taxonomy" id="2013648"/>
    <lineage>
        <taxon>Bacteria</taxon>
        <taxon>Bacillati</taxon>
        <taxon>Actinomycetota</taxon>
        <taxon>Candidatus Geothermincolia</taxon>
        <taxon>Candidatus Geothermincolales</taxon>
        <taxon>Candidatus Anoxymicrobiaceae</taxon>
        <taxon>Candidatus Anoxymicrobium</taxon>
    </lineage>
</organism>
<dbReference type="PROSITE" id="PS00816">
    <property type="entry name" value="AIPM_HOMOCIT_SYNTH_2"/>
    <property type="match status" value="1"/>
</dbReference>
<dbReference type="SUPFAM" id="SSF51569">
    <property type="entry name" value="Aldolase"/>
    <property type="match status" value="1"/>
</dbReference>
<feature type="binding site" evidence="11">
    <location>
        <position position="204"/>
    </location>
    <ligand>
        <name>Mn(2+)</name>
        <dbReference type="ChEBI" id="CHEBI:29035"/>
    </ligand>
</feature>
<dbReference type="GO" id="GO:0003985">
    <property type="term" value="F:acetyl-CoA C-acetyltransferase activity"/>
    <property type="evidence" value="ECO:0007669"/>
    <property type="project" value="UniProtKB-UniRule"/>
</dbReference>
<dbReference type="GO" id="GO:0005737">
    <property type="term" value="C:cytoplasm"/>
    <property type="evidence" value="ECO:0007669"/>
    <property type="project" value="UniProtKB-UniRule"/>
</dbReference>
<dbReference type="EC" id="2.3.3.13" evidence="3 11"/>
<dbReference type="InterPro" id="IPR036230">
    <property type="entry name" value="LeuA_allosteric_dom_sf"/>
</dbReference>
<comment type="function">
    <text evidence="11">Catalyzes the condensation of the acetyl group of acetyl-CoA with 3-methyl-2-oxobutanoate (2-ketoisovalerate) to form 3-carboxy-3-hydroxy-4-methylpentanoate (2-isopropylmalate).</text>
</comment>
<evidence type="ECO:0000256" key="10">
    <source>
        <dbReference type="ARBA" id="ARBA00023304"/>
    </source>
</evidence>
<dbReference type="FunFam" id="1.10.238.260:FF:000001">
    <property type="entry name" value="2-isopropylmalate synthase"/>
    <property type="match status" value="1"/>
</dbReference>
<evidence type="ECO:0000256" key="7">
    <source>
        <dbReference type="ARBA" id="ARBA00022679"/>
    </source>
</evidence>
<dbReference type="Gene3D" id="3.30.160.270">
    <property type="match status" value="1"/>
</dbReference>
<sequence>MEDRIAIFDTTLRDGEQSPGISLGAREKLEIAEQLQRLGVDIIEAGFPATSQGDFNSVRRIASKIESSVVCALARAKADDIDRAWDTVRAAARPRIHTFISTSDIHLEHQLHMTRGQVLDAARSAVAHARSHCQDVEFSPMDATRSEPAYLYEVLQAAIEEGATVLNIPDTVGYSIPGEFEELVRGIIENVPGIEGVTISVHCHNDLGLAVANSLAACEAGARQVECAVNGLGERAGNASLEEIVMALKVRHDRLPLTTGINSTEISKTSRLVSLFTGYPVQPNKAIVGKNAFAHESGIHQDGVLKEPTTYEIMDAVSVGLVESDIVLGKHSGRHALSEQLERLGYYLSEKELNQAFARFKELADKKSSLSGEDIEAVALEYMRTEGQEWKLTAYEVHSGGKEAPPSATVTLESEGVHVTERAIGDGMIDAMCKAIREALGIDAKLHSFAVEAITGGLDALGDVTVQLDIGERRVVGRGLSTDVVEASARAYLNAVNKVIRKKVER</sequence>
<dbReference type="PANTHER" id="PTHR10277:SF9">
    <property type="entry name" value="2-ISOPROPYLMALATE SYNTHASE 1, CHLOROPLASTIC-RELATED"/>
    <property type="match status" value="1"/>
</dbReference>
<dbReference type="Pfam" id="PF08502">
    <property type="entry name" value="LeuA_dimer"/>
    <property type="match status" value="1"/>
</dbReference>
<dbReference type="InterPro" id="IPR050073">
    <property type="entry name" value="2-IPM_HCS-like"/>
</dbReference>
<dbReference type="SMART" id="SM00917">
    <property type="entry name" value="LeuA_dimer"/>
    <property type="match status" value="1"/>
</dbReference>
<dbReference type="PANTHER" id="PTHR10277">
    <property type="entry name" value="HOMOCITRATE SYNTHASE-RELATED"/>
    <property type="match status" value="1"/>
</dbReference>
<dbReference type="InterPro" id="IPR054691">
    <property type="entry name" value="LeuA/HCS_post-cat"/>
</dbReference>
<dbReference type="Pfam" id="PF00682">
    <property type="entry name" value="HMGL-like"/>
    <property type="match status" value="1"/>
</dbReference>
<evidence type="ECO:0000256" key="11">
    <source>
        <dbReference type="HAMAP-Rule" id="MF_01025"/>
    </source>
</evidence>
<dbReference type="UniPathway" id="UPA00048">
    <property type="reaction ID" value="UER00070"/>
</dbReference>
<dbReference type="NCBIfam" id="NF002086">
    <property type="entry name" value="PRK00915.1-3"/>
    <property type="match status" value="1"/>
</dbReference>
<feature type="binding site" evidence="11">
    <location>
        <position position="202"/>
    </location>
    <ligand>
        <name>Mn(2+)</name>
        <dbReference type="ChEBI" id="CHEBI:29035"/>
    </ligand>
</feature>
<keyword evidence="9 11" id="KW-0464">Manganese</keyword>
<dbReference type="InterPro" id="IPR002034">
    <property type="entry name" value="AIPM/Hcit_synth_CS"/>
</dbReference>
<dbReference type="NCBIfam" id="TIGR00973">
    <property type="entry name" value="leuA_bact"/>
    <property type="match status" value="1"/>
</dbReference>
<evidence type="ECO:0000256" key="9">
    <source>
        <dbReference type="ARBA" id="ARBA00023211"/>
    </source>
</evidence>
<evidence type="ECO:0000313" key="14">
    <source>
        <dbReference type="Proteomes" id="UP000233654"/>
    </source>
</evidence>
<dbReference type="EMBL" id="PHEX01000014">
    <property type="protein sequence ID" value="PKQ28495.1"/>
    <property type="molecule type" value="Genomic_DNA"/>
</dbReference>
<evidence type="ECO:0000256" key="5">
    <source>
        <dbReference type="ARBA" id="ARBA00022430"/>
    </source>
</evidence>
<comment type="cofactor">
    <cofactor evidence="11">
        <name>Mn(2+)</name>
        <dbReference type="ChEBI" id="CHEBI:29035"/>
    </cofactor>
</comment>
<dbReference type="InterPro" id="IPR000891">
    <property type="entry name" value="PYR_CT"/>
</dbReference>
<dbReference type="CDD" id="cd07940">
    <property type="entry name" value="DRE_TIM_IPMS"/>
    <property type="match status" value="1"/>
</dbReference>
<comment type="caution">
    <text evidence="13">The sequence shown here is derived from an EMBL/GenBank/DDBJ whole genome shotgun (WGS) entry which is preliminary data.</text>
</comment>
<keyword evidence="7 11" id="KW-0808">Transferase</keyword>
<dbReference type="GO" id="GO:0009098">
    <property type="term" value="P:L-leucine biosynthetic process"/>
    <property type="evidence" value="ECO:0007669"/>
    <property type="project" value="UniProtKB-UniRule"/>
</dbReference>
<keyword evidence="5 11" id="KW-0432">Leucine biosynthesis</keyword>
<dbReference type="HAMAP" id="MF_01025">
    <property type="entry name" value="LeuA_type1"/>
    <property type="match status" value="1"/>
</dbReference>
<evidence type="ECO:0000256" key="1">
    <source>
        <dbReference type="ARBA" id="ARBA00004689"/>
    </source>
</evidence>
<comment type="subunit">
    <text evidence="11">Homodimer.</text>
</comment>
<feature type="region of interest" description="Regulatory domain" evidence="11">
    <location>
        <begin position="391"/>
        <end position="506"/>
    </location>
</feature>
<keyword evidence="8 11" id="KW-0479">Metal-binding</keyword>
<dbReference type="PROSITE" id="PS00815">
    <property type="entry name" value="AIPM_HOMOCIT_SYNTH_1"/>
    <property type="match status" value="1"/>
</dbReference>
<keyword evidence="10 11" id="KW-0100">Branched-chain amino acid biosynthesis</keyword>